<comment type="similarity">
    <text evidence="3">Belongs to the class-II pyridoxal-phosphate-dependent aminotransferase family. BioF subfamily.</text>
</comment>
<evidence type="ECO:0000256" key="1">
    <source>
        <dbReference type="ARBA" id="ARBA00001933"/>
    </source>
</evidence>
<dbReference type="PANTHER" id="PTHR13693:SF100">
    <property type="entry name" value="8-AMINO-7-OXONONANOATE SYNTHASE"/>
    <property type="match status" value="1"/>
</dbReference>
<dbReference type="InterPro" id="IPR015424">
    <property type="entry name" value="PyrdxlP-dep_Trfase"/>
</dbReference>
<evidence type="ECO:0000256" key="10">
    <source>
        <dbReference type="ARBA" id="ARBA00033381"/>
    </source>
</evidence>
<dbReference type="Gene3D" id="3.90.1150.10">
    <property type="entry name" value="Aspartate Aminotransferase, domain 1"/>
    <property type="match status" value="1"/>
</dbReference>
<evidence type="ECO:0000256" key="2">
    <source>
        <dbReference type="ARBA" id="ARBA00004746"/>
    </source>
</evidence>
<dbReference type="EMBL" id="CP035108">
    <property type="protein sequence ID" value="QAR32947.1"/>
    <property type="molecule type" value="Genomic_DNA"/>
</dbReference>
<dbReference type="OrthoDB" id="9807157at2"/>
<dbReference type="PROSITE" id="PS00599">
    <property type="entry name" value="AA_TRANSFER_CLASS_2"/>
    <property type="match status" value="1"/>
</dbReference>
<keyword evidence="8 12" id="KW-0663">Pyridoxal phosphate</keyword>
<dbReference type="Pfam" id="PF00155">
    <property type="entry name" value="Aminotran_1_2"/>
    <property type="match status" value="1"/>
</dbReference>
<dbReference type="GO" id="GO:0030170">
    <property type="term" value="F:pyridoxal phosphate binding"/>
    <property type="evidence" value="ECO:0007669"/>
    <property type="project" value="InterPro"/>
</dbReference>
<evidence type="ECO:0000256" key="12">
    <source>
        <dbReference type="RuleBase" id="RU003693"/>
    </source>
</evidence>
<evidence type="ECO:0000256" key="5">
    <source>
        <dbReference type="ARBA" id="ARBA00013187"/>
    </source>
</evidence>
<comment type="catalytic activity">
    <reaction evidence="11">
        <text>6-carboxyhexanoyl-[ACP] + L-alanine + H(+) = (8S)-8-amino-7-oxononanoate + holo-[ACP] + CO2</text>
        <dbReference type="Rhea" id="RHEA:42288"/>
        <dbReference type="Rhea" id="RHEA-COMP:9685"/>
        <dbReference type="Rhea" id="RHEA-COMP:9955"/>
        <dbReference type="ChEBI" id="CHEBI:15378"/>
        <dbReference type="ChEBI" id="CHEBI:16526"/>
        <dbReference type="ChEBI" id="CHEBI:57972"/>
        <dbReference type="ChEBI" id="CHEBI:64479"/>
        <dbReference type="ChEBI" id="CHEBI:78846"/>
        <dbReference type="ChEBI" id="CHEBI:149468"/>
        <dbReference type="EC" id="2.3.1.47"/>
    </reaction>
</comment>
<reference evidence="14 15" key="1">
    <citation type="submission" date="2019-01" db="EMBL/GenBank/DDBJ databases">
        <title>Geovibrio thiophilus DSM 11263, complete genome.</title>
        <authorList>
            <person name="Spring S."/>
            <person name="Bunk B."/>
            <person name="Sproer C."/>
        </authorList>
    </citation>
    <scope>NUCLEOTIDE SEQUENCE [LARGE SCALE GENOMIC DNA]</scope>
    <source>
        <strain evidence="14 15">DSM 11263</strain>
    </source>
</reference>
<sequence length="384" mass="41607">MREKLKHELEKIKAEGLYRSLPDIDEGAGKYIISGGKCLLNLASNNYLGISKKKELVDESAAALKAFGCSSGASRVVTGNFSLYNSLEKEMADFKETESCLVLNTGFMANLAVITSLAGRHTAVFSDKLNHASIIDGIKLSGARHIRYRHNDMAHLAELLEQYKDTEEKIIVTDSVFSMDGDRADLAEIVRLAEKYGALTVADEAHATGILGGGRGLARELGLEKRIDVHMGTFSKALGSFGAYIAGDAEIIDYIRNKGRAFIFTTSLPPAVIGANLGALKWLRDNPSCGHRLLEKAKTVRIALNEAGFDTADSSTQIIPVIIGDNFKVQQAGTLLEEAGIKAGVIRPPTVPDGTARLRLSVRLDLNDEEVQHVISSVRRLKNA</sequence>
<dbReference type="GO" id="GO:0008710">
    <property type="term" value="F:8-amino-7-oxononanoate synthase activity"/>
    <property type="evidence" value="ECO:0007669"/>
    <property type="project" value="UniProtKB-EC"/>
</dbReference>
<organism evidence="14 15">
    <name type="scientific">Geovibrio thiophilus</name>
    <dbReference type="NCBI Taxonomy" id="139438"/>
    <lineage>
        <taxon>Bacteria</taxon>
        <taxon>Pseudomonadati</taxon>
        <taxon>Deferribacterota</taxon>
        <taxon>Deferribacteres</taxon>
        <taxon>Deferribacterales</taxon>
        <taxon>Geovibrionaceae</taxon>
        <taxon>Geovibrio</taxon>
    </lineage>
</organism>
<dbReference type="InterPro" id="IPR050087">
    <property type="entry name" value="AON_synthase_class-II"/>
</dbReference>
<evidence type="ECO:0000256" key="4">
    <source>
        <dbReference type="ARBA" id="ARBA00011738"/>
    </source>
</evidence>
<dbReference type="Gene3D" id="3.40.640.10">
    <property type="entry name" value="Type I PLP-dependent aspartate aminotransferase-like (Major domain)"/>
    <property type="match status" value="1"/>
</dbReference>
<feature type="domain" description="Aminotransferase class I/classII large" evidence="13">
    <location>
        <begin position="39"/>
        <end position="377"/>
    </location>
</feature>
<evidence type="ECO:0000313" key="15">
    <source>
        <dbReference type="Proteomes" id="UP000287502"/>
    </source>
</evidence>
<comment type="cofactor">
    <cofactor evidence="1 12">
        <name>pyridoxal 5'-phosphate</name>
        <dbReference type="ChEBI" id="CHEBI:597326"/>
    </cofactor>
</comment>
<dbReference type="InterPro" id="IPR001917">
    <property type="entry name" value="Aminotrans_II_pyridoxalP_BS"/>
</dbReference>
<dbReference type="AlphaFoldDB" id="A0A3R5XWL4"/>
<keyword evidence="7" id="KW-0093">Biotin biosynthesis</keyword>
<evidence type="ECO:0000313" key="14">
    <source>
        <dbReference type="EMBL" id="QAR32947.1"/>
    </source>
</evidence>
<evidence type="ECO:0000256" key="7">
    <source>
        <dbReference type="ARBA" id="ARBA00022756"/>
    </source>
</evidence>
<evidence type="ECO:0000259" key="13">
    <source>
        <dbReference type="Pfam" id="PF00155"/>
    </source>
</evidence>
<protein>
    <recommendedName>
        <fullName evidence="5">8-amino-7-oxononanoate synthase</fullName>
        <ecNumber evidence="5">2.3.1.47</ecNumber>
    </recommendedName>
    <alternativeName>
        <fullName evidence="9">7-keto-8-amino-pelargonic acid synthase</fullName>
    </alternativeName>
    <alternativeName>
        <fullName evidence="10">8-amino-7-ketopelargonate synthase</fullName>
    </alternativeName>
</protein>
<evidence type="ECO:0000256" key="11">
    <source>
        <dbReference type="ARBA" id="ARBA00047715"/>
    </source>
</evidence>
<keyword evidence="6" id="KW-0808">Transferase</keyword>
<dbReference type="GO" id="GO:0009102">
    <property type="term" value="P:biotin biosynthetic process"/>
    <property type="evidence" value="ECO:0007669"/>
    <property type="project" value="UniProtKB-KW"/>
</dbReference>
<comment type="pathway">
    <text evidence="2">Cofactor biosynthesis; biotin biosynthesis.</text>
</comment>
<dbReference type="SUPFAM" id="SSF53383">
    <property type="entry name" value="PLP-dependent transferases"/>
    <property type="match status" value="1"/>
</dbReference>
<dbReference type="InterPro" id="IPR004839">
    <property type="entry name" value="Aminotransferase_I/II_large"/>
</dbReference>
<evidence type="ECO:0000256" key="6">
    <source>
        <dbReference type="ARBA" id="ARBA00022679"/>
    </source>
</evidence>
<keyword evidence="15" id="KW-1185">Reference proteome</keyword>
<dbReference type="PANTHER" id="PTHR13693">
    <property type="entry name" value="CLASS II AMINOTRANSFERASE/8-AMINO-7-OXONONANOATE SYNTHASE"/>
    <property type="match status" value="1"/>
</dbReference>
<name>A0A3R5XWL4_9BACT</name>
<proteinExistence type="inferred from homology"/>
<dbReference type="InterPro" id="IPR015422">
    <property type="entry name" value="PyrdxlP-dep_Trfase_small"/>
</dbReference>
<dbReference type="EC" id="2.3.1.47" evidence="5"/>
<evidence type="ECO:0000256" key="9">
    <source>
        <dbReference type="ARBA" id="ARBA00032610"/>
    </source>
</evidence>
<dbReference type="InterPro" id="IPR015421">
    <property type="entry name" value="PyrdxlP-dep_Trfase_major"/>
</dbReference>
<evidence type="ECO:0000256" key="3">
    <source>
        <dbReference type="ARBA" id="ARBA00010008"/>
    </source>
</evidence>
<dbReference type="CDD" id="cd06454">
    <property type="entry name" value="KBL_like"/>
    <property type="match status" value="1"/>
</dbReference>
<comment type="subunit">
    <text evidence="4">Homodimer.</text>
</comment>
<accession>A0A3R5XWL4</accession>
<evidence type="ECO:0000256" key="8">
    <source>
        <dbReference type="ARBA" id="ARBA00022898"/>
    </source>
</evidence>
<dbReference type="KEGG" id="gtl:EP073_05855"/>
<dbReference type="RefSeq" id="WP_128466233.1">
    <property type="nucleotide sequence ID" value="NZ_CP035108.1"/>
</dbReference>
<dbReference type="Proteomes" id="UP000287502">
    <property type="component" value="Chromosome"/>
</dbReference>
<gene>
    <name evidence="14" type="ORF">EP073_05855</name>
</gene>